<name>A0AAD7HL88_9AGAR</name>
<evidence type="ECO:0000313" key="1">
    <source>
        <dbReference type="EMBL" id="KAJ7723332.1"/>
    </source>
</evidence>
<gene>
    <name evidence="1" type="ORF">DFH07DRAFT_946545</name>
</gene>
<dbReference type="AlphaFoldDB" id="A0AAD7HL88"/>
<dbReference type="EMBL" id="JARJLG010000248">
    <property type="protein sequence ID" value="KAJ7723332.1"/>
    <property type="molecule type" value="Genomic_DNA"/>
</dbReference>
<keyword evidence="2" id="KW-1185">Reference proteome</keyword>
<proteinExistence type="predicted"/>
<accession>A0AAD7HL88</accession>
<evidence type="ECO:0000313" key="2">
    <source>
        <dbReference type="Proteomes" id="UP001215280"/>
    </source>
</evidence>
<reference evidence="1" key="1">
    <citation type="submission" date="2023-03" db="EMBL/GenBank/DDBJ databases">
        <title>Massive genome expansion in bonnet fungi (Mycena s.s.) driven by repeated elements and novel gene families across ecological guilds.</title>
        <authorList>
            <consortium name="Lawrence Berkeley National Laboratory"/>
            <person name="Harder C.B."/>
            <person name="Miyauchi S."/>
            <person name="Viragh M."/>
            <person name="Kuo A."/>
            <person name="Thoen E."/>
            <person name="Andreopoulos B."/>
            <person name="Lu D."/>
            <person name="Skrede I."/>
            <person name="Drula E."/>
            <person name="Henrissat B."/>
            <person name="Morin E."/>
            <person name="Kohler A."/>
            <person name="Barry K."/>
            <person name="LaButti K."/>
            <person name="Morin E."/>
            <person name="Salamov A."/>
            <person name="Lipzen A."/>
            <person name="Mereny Z."/>
            <person name="Hegedus B."/>
            <person name="Baldrian P."/>
            <person name="Stursova M."/>
            <person name="Weitz H."/>
            <person name="Taylor A."/>
            <person name="Grigoriev I.V."/>
            <person name="Nagy L.G."/>
            <person name="Martin F."/>
            <person name="Kauserud H."/>
        </authorList>
    </citation>
    <scope>NUCLEOTIDE SEQUENCE</scope>
    <source>
        <strain evidence="1">CBHHK188m</strain>
    </source>
</reference>
<dbReference type="Proteomes" id="UP001215280">
    <property type="component" value="Unassembled WGS sequence"/>
</dbReference>
<organism evidence="1 2">
    <name type="scientific">Mycena maculata</name>
    <dbReference type="NCBI Taxonomy" id="230809"/>
    <lineage>
        <taxon>Eukaryota</taxon>
        <taxon>Fungi</taxon>
        <taxon>Dikarya</taxon>
        <taxon>Basidiomycota</taxon>
        <taxon>Agaricomycotina</taxon>
        <taxon>Agaricomycetes</taxon>
        <taxon>Agaricomycetidae</taxon>
        <taxon>Agaricales</taxon>
        <taxon>Marasmiineae</taxon>
        <taxon>Mycenaceae</taxon>
        <taxon>Mycena</taxon>
    </lineage>
</organism>
<evidence type="ECO:0008006" key="3">
    <source>
        <dbReference type="Google" id="ProtNLM"/>
    </source>
</evidence>
<sequence length="345" mass="37977">MVSITPLSTADVAFDADGVYVWSILLAAERAMTEETPNSQLKTLLVGVRVVGHFLSEFWKARGSLLIGGSKPYHKQIKSCEALPSSTASRQELVACYEKISAFGIHYQKHLMRVFRSLPKTSQHPSRPSLDSLMADTVVQNVDRSKPNVKRPALARDGFKCVVSGLIDLSSYEAFPTAFPPYVVTCNTQCCHILSESAHSDEKTDYAWAAMEMLKMFDFDFRSLLGSGANTLHNVFEEINGQPNTYNVVAARPSFWTMIQRPRQRVTFTVDPDFAAECDAQEVTPELPSRGLLAIRAAVSRVAPMSGAAEQYEIITRGRETSTVMALDGGSAEFLKVLIEISVAA</sequence>
<protein>
    <recommendedName>
        <fullName evidence="3">HNH nuclease domain-containing protein</fullName>
    </recommendedName>
</protein>
<comment type="caution">
    <text evidence="1">The sequence shown here is derived from an EMBL/GenBank/DDBJ whole genome shotgun (WGS) entry which is preliminary data.</text>
</comment>